<keyword evidence="1" id="KW-0472">Membrane</keyword>
<reference evidence="3" key="1">
    <citation type="journal article" date="2024" name="J Bioinform Genom">
        <title>Complete genome sequence of the type strain bacterium Sphaerochaeta associata GLS2t (VKM B-2742)t.</title>
        <authorList>
            <person name="Troshina O.Y."/>
            <person name="Tepeeva A.N."/>
            <person name="Arzamasceva V.O."/>
            <person name="Whitman W.B."/>
            <person name="Varghese N."/>
            <person name="Shapiro N."/>
            <person name="Woyke T."/>
            <person name="Kripides N.C."/>
            <person name="Vasilenko O.V."/>
        </authorList>
    </citation>
    <scope>NUCLEOTIDE SEQUENCE [LARGE SCALE GENOMIC DNA]</scope>
    <source>
        <strain evidence="3">GLS2T</strain>
    </source>
</reference>
<dbReference type="RefSeq" id="WP_244771549.1">
    <property type="nucleotide sequence ID" value="NZ_CP094929.1"/>
</dbReference>
<evidence type="ECO:0000313" key="2">
    <source>
        <dbReference type="EMBL" id="UOM50157.1"/>
    </source>
</evidence>
<keyword evidence="1" id="KW-0812">Transmembrane</keyword>
<dbReference type="Proteomes" id="UP000829708">
    <property type="component" value="Chromosome"/>
</dbReference>
<proteinExistence type="predicted"/>
<keyword evidence="1" id="KW-1133">Transmembrane helix</keyword>
<dbReference type="EMBL" id="CP094929">
    <property type="protein sequence ID" value="UOM50157.1"/>
    <property type="molecule type" value="Genomic_DNA"/>
</dbReference>
<organism evidence="2 3">
    <name type="scientific">Sphaerochaeta associata</name>
    <dbReference type="NCBI Taxonomy" id="1129264"/>
    <lineage>
        <taxon>Bacteria</taxon>
        <taxon>Pseudomonadati</taxon>
        <taxon>Spirochaetota</taxon>
        <taxon>Spirochaetia</taxon>
        <taxon>Spirochaetales</taxon>
        <taxon>Sphaerochaetaceae</taxon>
        <taxon>Sphaerochaeta</taxon>
    </lineage>
</organism>
<accession>A0ABY4DB21</accession>
<dbReference type="SUPFAM" id="SSF48317">
    <property type="entry name" value="Acid phosphatase/Vanadium-dependent haloperoxidase"/>
    <property type="match status" value="1"/>
</dbReference>
<keyword evidence="3" id="KW-1185">Reference proteome</keyword>
<feature type="transmembrane region" description="Helical" evidence="1">
    <location>
        <begin position="158"/>
        <end position="177"/>
    </location>
</feature>
<feature type="transmembrane region" description="Helical" evidence="1">
    <location>
        <begin position="54"/>
        <end position="77"/>
    </location>
</feature>
<feature type="transmembrane region" description="Helical" evidence="1">
    <location>
        <begin position="128"/>
        <end position="146"/>
    </location>
</feature>
<protein>
    <recommendedName>
        <fullName evidence="4">Phosphatidic acid phosphatase type 2/haloperoxidase domain-containing protein</fullName>
    </recommendedName>
</protein>
<feature type="transmembrane region" description="Helical" evidence="1">
    <location>
        <begin position="89"/>
        <end position="108"/>
    </location>
</feature>
<evidence type="ECO:0000256" key="1">
    <source>
        <dbReference type="SAM" id="Phobius"/>
    </source>
</evidence>
<evidence type="ECO:0008006" key="4">
    <source>
        <dbReference type="Google" id="ProtNLM"/>
    </source>
</evidence>
<sequence length="270" mass="29353">MKRDVQRAFVLLVLFFLLVFLLVGVDVQPIGPQGSSVGLATFNGLLHQFIGTHLAWYVITDWLGVAALLTAFGFAAAGLLQLIKGHVDVSFLILGAFYLLVIVLYLLFETVVINYRPLLLTKQLEASFPSSHTMIVLCIMGSASIEYQHFVSSKRLRIVLQGLSILVMLITVLGRLYSGVHCLLMCLEAFSWAPPLYFCSEPRLQSGAGYEKSHSSFGTLLGMHCNGPGNSIDEGECLRSIGHASILGIAGYRRNPVCSCISPGPCIVAC</sequence>
<dbReference type="Gene3D" id="1.20.144.10">
    <property type="entry name" value="Phosphatidic acid phosphatase type 2/haloperoxidase"/>
    <property type="match status" value="1"/>
</dbReference>
<gene>
    <name evidence="2" type="ORF">MUG09_11390</name>
</gene>
<evidence type="ECO:0000313" key="3">
    <source>
        <dbReference type="Proteomes" id="UP000829708"/>
    </source>
</evidence>
<dbReference type="InterPro" id="IPR036938">
    <property type="entry name" value="PAP2/HPO_sf"/>
</dbReference>
<name>A0ABY4DB21_9SPIR</name>